<name>A0A166P842_COLIC</name>
<dbReference type="InterPro" id="IPR007889">
    <property type="entry name" value="HTH_Psq"/>
</dbReference>
<dbReference type="Proteomes" id="UP000076584">
    <property type="component" value="Unassembled WGS sequence"/>
</dbReference>
<proteinExistence type="predicted"/>
<sequence>MKQYSEFELHRAFEDVAAGCHIRQAARNWGIPYPTLRHRLYGTQSRDKHSCHYNTAFSLTRVIGYAGSICINLNFTSLNLGLPYVADSGELGIRVNFDSLVLPFRTVVNLGLEELDFVLGSS</sequence>
<dbReference type="GO" id="GO:0003677">
    <property type="term" value="F:DNA binding"/>
    <property type="evidence" value="ECO:0007669"/>
    <property type="project" value="InterPro"/>
</dbReference>
<reference evidence="2 3" key="1">
    <citation type="submission" date="2015-06" db="EMBL/GenBank/DDBJ databases">
        <title>Survival trade-offs in plant roots during colonization by closely related pathogenic and mutualistic fungi.</title>
        <authorList>
            <person name="Hacquard S."/>
            <person name="Kracher B."/>
            <person name="Hiruma K."/>
            <person name="Weinman A."/>
            <person name="Muench P."/>
            <person name="Garrido Oter R."/>
            <person name="Ver Loren van Themaat E."/>
            <person name="Dallerey J.-F."/>
            <person name="Damm U."/>
            <person name="Henrissat B."/>
            <person name="Lespinet O."/>
            <person name="Thon M."/>
            <person name="Kemen E."/>
            <person name="McHardy A.C."/>
            <person name="Schulze-Lefert P."/>
            <person name="O'Connell R.J."/>
        </authorList>
    </citation>
    <scope>NUCLEOTIDE SEQUENCE [LARGE SCALE GENOMIC DNA]</scope>
    <source>
        <strain evidence="2 3">MAFF 238704</strain>
    </source>
</reference>
<evidence type="ECO:0000259" key="1">
    <source>
        <dbReference type="Pfam" id="PF05225"/>
    </source>
</evidence>
<evidence type="ECO:0000313" key="2">
    <source>
        <dbReference type="EMBL" id="KZL66480.1"/>
    </source>
</evidence>
<evidence type="ECO:0000313" key="3">
    <source>
        <dbReference type="Proteomes" id="UP000076584"/>
    </source>
</evidence>
<comment type="caution">
    <text evidence="2">The sequence shown here is derived from an EMBL/GenBank/DDBJ whole genome shotgun (WGS) entry which is preliminary data.</text>
</comment>
<feature type="domain" description="HTH psq-type" evidence="1">
    <location>
        <begin position="8"/>
        <end position="41"/>
    </location>
</feature>
<dbReference type="Gene3D" id="1.10.10.60">
    <property type="entry name" value="Homeodomain-like"/>
    <property type="match status" value="1"/>
</dbReference>
<dbReference type="AlphaFoldDB" id="A0A166P842"/>
<accession>A0A166P842</accession>
<dbReference type="SUPFAM" id="SSF46689">
    <property type="entry name" value="Homeodomain-like"/>
    <property type="match status" value="1"/>
</dbReference>
<gene>
    <name evidence="2" type="ORF">CI238_13101</name>
</gene>
<dbReference type="EMBL" id="LFIW01002566">
    <property type="protein sequence ID" value="KZL66480.1"/>
    <property type="molecule type" value="Genomic_DNA"/>
</dbReference>
<keyword evidence="3" id="KW-1185">Reference proteome</keyword>
<organism evidence="2 3">
    <name type="scientific">Colletotrichum incanum</name>
    <name type="common">Soybean anthracnose fungus</name>
    <dbReference type="NCBI Taxonomy" id="1573173"/>
    <lineage>
        <taxon>Eukaryota</taxon>
        <taxon>Fungi</taxon>
        <taxon>Dikarya</taxon>
        <taxon>Ascomycota</taxon>
        <taxon>Pezizomycotina</taxon>
        <taxon>Sordariomycetes</taxon>
        <taxon>Hypocreomycetidae</taxon>
        <taxon>Glomerellales</taxon>
        <taxon>Glomerellaceae</taxon>
        <taxon>Colletotrichum</taxon>
        <taxon>Colletotrichum spaethianum species complex</taxon>
    </lineage>
</organism>
<protein>
    <submittedName>
        <fullName evidence="2">Transposase</fullName>
    </submittedName>
</protein>
<dbReference type="InterPro" id="IPR009057">
    <property type="entry name" value="Homeodomain-like_sf"/>
</dbReference>
<dbReference type="Pfam" id="PF05225">
    <property type="entry name" value="HTH_psq"/>
    <property type="match status" value="1"/>
</dbReference>